<reference evidence="1" key="1">
    <citation type="submission" date="2021-06" db="EMBL/GenBank/DDBJ databases">
        <authorList>
            <person name="Kallberg Y."/>
            <person name="Tangrot J."/>
            <person name="Rosling A."/>
        </authorList>
    </citation>
    <scope>NUCLEOTIDE SEQUENCE</scope>
    <source>
        <strain evidence="1">28 12/20/2015</strain>
    </source>
</reference>
<dbReference type="EMBL" id="CAJVPW010024903">
    <property type="protein sequence ID" value="CAG8706718.1"/>
    <property type="molecule type" value="Genomic_DNA"/>
</dbReference>
<comment type="caution">
    <text evidence="1">The sequence shown here is derived from an EMBL/GenBank/DDBJ whole genome shotgun (WGS) entry which is preliminary data.</text>
</comment>
<keyword evidence="2" id="KW-1185">Reference proteome</keyword>
<gene>
    <name evidence="1" type="ORF">SPELUC_LOCUS11570</name>
</gene>
<evidence type="ECO:0000313" key="1">
    <source>
        <dbReference type="EMBL" id="CAG8706718.1"/>
    </source>
</evidence>
<accession>A0ACA9PEI0</accession>
<dbReference type="Proteomes" id="UP000789366">
    <property type="component" value="Unassembled WGS sequence"/>
</dbReference>
<evidence type="ECO:0000313" key="2">
    <source>
        <dbReference type="Proteomes" id="UP000789366"/>
    </source>
</evidence>
<organism evidence="1 2">
    <name type="scientific">Cetraspora pellucida</name>
    <dbReference type="NCBI Taxonomy" id="1433469"/>
    <lineage>
        <taxon>Eukaryota</taxon>
        <taxon>Fungi</taxon>
        <taxon>Fungi incertae sedis</taxon>
        <taxon>Mucoromycota</taxon>
        <taxon>Glomeromycotina</taxon>
        <taxon>Glomeromycetes</taxon>
        <taxon>Diversisporales</taxon>
        <taxon>Gigasporaceae</taxon>
        <taxon>Cetraspora</taxon>
    </lineage>
</organism>
<protein>
    <submittedName>
        <fullName evidence="1">34_t:CDS:1</fullName>
    </submittedName>
</protein>
<proteinExistence type="predicted"/>
<sequence length="98" mass="10821">AEPKSIPTFEDDNLDDISTSEDDLDYVLTSEDDHSDSILSGAEDMSHPSLLLSSQLLDCVETVSMKTQNDEKFLQELITLGMETPPSTVILPWSCDTI</sequence>
<feature type="non-terminal residue" evidence="1">
    <location>
        <position position="1"/>
    </location>
</feature>
<name>A0ACA9PEI0_9GLOM</name>